<sequence>MNLHFDVVLCFISVGCVSSLNTTNHLLPIVQLVTDLLNEVGQGSLDLSLVCNLSFTSLGVKKRCAEQLAQLCRDKSVALRFLDSWSKFPYSGMLTSNRFHLGHYDECVNTELEYEDGKIIGKHCFAGLIIPDPTNISDLNLAFKLSTCLPDKCTKTDITKIASVFVKDFPPIIRDEFCSTKETGKELTTLNIVVIMGFLFWISLMMLSTIYDVCIYLGGRSKWKM</sequence>
<accession>A0A653DQ45</accession>
<dbReference type="AlphaFoldDB" id="A0A653DQ45"/>
<protein>
    <recommendedName>
        <fullName evidence="3">Nose resistant-to-fluoxetine protein N-terminal domain-containing protein</fullName>
    </recommendedName>
</protein>
<evidence type="ECO:0000259" key="3">
    <source>
        <dbReference type="SMART" id="SM00703"/>
    </source>
</evidence>
<feature type="signal peptide" evidence="2">
    <location>
        <begin position="1"/>
        <end position="19"/>
    </location>
</feature>
<feature type="chain" id="PRO_5025053743" description="Nose resistant-to-fluoxetine protein N-terminal domain-containing protein" evidence="2">
    <location>
        <begin position="20"/>
        <end position="225"/>
    </location>
</feature>
<dbReference type="PANTHER" id="PTHR11161:SF0">
    <property type="entry name" value="O-ACYLTRANSFERASE LIKE PROTEIN"/>
    <property type="match status" value="1"/>
</dbReference>
<organism evidence="4 5">
    <name type="scientific">Callosobruchus maculatus</name>
    <name type="common">Southern cowpea weevil</name>
    <name type="synonym">Pulse bruchid</name>
    <dbReference type="NCBI Taxonomy" id="64391"/>
    <lineage>
        <taxon>Eukaryota</taxon>
        <taxon>Metazoa</taxon>
        <taxon>Ecdysozoa</taxon>
        <taxon>Arthropoda</taxon>
        <taxon>Hexapoda</taxon>
        <taxon>Insecta</taxon>
        <taxon>Pterygota</taxon>
        <taxon>Neoptera</taxon>
        <taxon>Endopterygota</taxon>
        <taxon>Coleoptera</taxon>
        <taxon>Polyphaga</taxon>
        <taxon>Cucujiformia</taxon>
        <taxon>Chrysomeloidea</taxon>
        <taxon>Chrysomelidae</taxon>
        <taxon>Bruchinae</taxon>
        <taxon>Bruchini</taxon>
        <taxon>Callosobruchus</taxon>
    </lineage>
</organism>
<keyword evidence="1" id="KW-1133">Transmembrane helix</keyword>
<dbReference type="Proteomes" id="UP000410492">
    <property type="component" value="Unassembled WGS sequence"/>
</dbReference>
<proteinExistence type="predicted"/>
<keyword evidence="1" id="KW-0812">Transmembrane</keyword>
<evidence type="ECO:0000313" key="5">
    <source>
        <dbReference type="Proteomes" id="UP000410492"/>
    </source>
</evidence>
<dbReference type="PANTHER" id="PTHR11161">
    <property type="entry name" value="O-ACYLTRANSFERASE"/>
    <property type="match status" value="1"/>
</dbReference>
<dbReference type="SMART" id="SM00703">
    <property type="entry name" value="NRF"/>
    <property type="match status" value="1"/>
</dbReference>
<feature type="transmembrane region" description="Helical" evidence="1">
    <location>
        <begin position="192"/>
        <end position="217"/>
    </location>
</feature>
<keyword evidence="2" id="KW-0732">Signal</keyword>
<name>A0A653DQ45_CALMS</name>
<gene>
    <name evidence="4" type="ORF">CALMAC_LOCUS18977</name>
</gene>
<dbReference type="OrthoDB" id="118951at2759"/>
<evidence type="ECO:0000313" key="4">
    <source>
        <dbReference type="EMBL" id="VEN61632.1"/>
    </source>
</evidence>
<evidence type="ECO:0000256" key="1">
    <source>
        <dbReference type="SAM" id="Phobius"/>
    </source>
</evidence>
<dbReference type="InterPro" id="IPR006621">
    <property type="entry name" value="Nose-resist-to-fluoxetine_N"/>
</dbReference>
<keyword evidence="1" id="KW-0472">Membrane</keyword>
<dbReference type="EMBL" id="CAACVG010013261">
    <property type="protein sequence ID" value="VEN61632.1"/>
    <property type="molecule type" value="Genomic_DNA"/>
</dbReference>
<dbReference type="InterPro" id="IPR052728">
    <property type="entry name" value="O2_lipid_transport_reg"/>
</dbReference>
<dbReference type="Pfam" id="PF20146">
    <property type="entry name" value="NRF"/>
    <property type="match status" value="1"/>
</dbReference>
<reference evidence="4 5" key="1">
    <citation type="submission" date="2019-01" db="EMBL/GenBank/DDBJ databases">
        <authorList>
            <person name="Sayadi A."/>
        </authorList>
    </citation>
    <scope>NUCLEOTIDE SEQUENCE [LARGE SCALE GENOMIC DNA]</scope>
</reference>
<keyword evidence="5" id="KW-1185">Reference proteome</keyword>
<evidence type="ECO:0000256" key="2">
    <source>
        <dbReference type="SAM" id="SignalP"/>
    </source>
</evidence>
<feature type="domain" description="Nose resistant-to-fluoxetine protein N-terminal" evidence="3">
    <location>
        <begin position="61"/>
        <end position="180"/>
    </location>
</feature>